<feature type="repeat" description="PPR" evidence="2">
    <location>
        <begin position="243"/>
        <end position="277"/>
    </location>
</feature>
<dbReference type="FunFam" id="1.25.40.10:FF:000090">
    <property type="entry name" value="Pentatricopeptide repeat-containing protein, chloroplastic"/>
    <property type="match status" value="1"/>
</dbReference>
<sequence length="652" mass="73136">MISKSVHTHEKRVKASKLIAYWNSQITKNGRNGNIKEAESIFSRMARKSTVSWTAMLTAYAENGQIANARKVFEEMPERTTSSYNAMISAYIRNGCNMHEAYKLFSLMHERNAVSYAATITGFVRARMFREAEKLYFEAPLELRDPACSNALIIGFLKIDRINEALRVFVSMTERDVFSWTSMIDGLCRDGRFVDARKLFDRMPERNVVSWSAMIDGYMKRGCFKYGFDLFLNMRRENLVEVNSTTMTIMLKACGSCGRIREALQIHGLASRLGFEFDDVLSNTIVTMYCTLGCLDMANRIFSTISKKDIVSWNSLISGYVHNGEIEAAYRLFLNMPEKDLISWTAMITGFCNNGRVQKAIELFEMSPEKDDIVWTAVISGFVKNAQYEKALHWYVRMLQGGCRPNPLTLSGVLSASAALGILYQGMQIHTNVLKMNFEYDLSVQNSLVSMYSKCGNVSAAYRIFTDITEPNIVSFNSVINGFAQNGFGEEAIKIYKKMQCEGPEPNHVTFLAVLSACAHAGLVQEGWNYFNSMKSEYGIEPGLDHYACVVDLLGRAGLLDEAVELIRSMPMKPHSGVWGAVLGASKTYSRLDIAKLAAQSIIEMEPSNANPYVVMSNLYSVSGKEVEGNQVRITKNLKGIKKSPGCSWITV</sequence>
<dbReference type="GO" id="GO:0003723">
    <property type="term" value="F:RNA binding"/>
    <property type="evidence" value="ECO:0007669"/>
    <property type="project" value="InterPro"/>
</dbReference>
<accession>A0AAE1NAG4</accession>
<dbReference type="Pfam" id="PF20431">
    <property type="entry name" value="E_motif"/>
    <property type="match status" value="1"/>
</dbReference>
<dbReference type="NCBIfam" id="TIGR00756">
    <property type="entry name" value="PPR"/>
    <property type="match status" value="9"/>
</dbReference>
<dbReference type="EMBL" id="JAWXYG010000001">
    <property type="protein sequence ID" value="KAK4285777.1"/>
    <property type="molecule type" value="Genomic_DNA"/>
</dbReference>
<feature type="repeat" description="PPR" evidence="2">
    <location>
        <begin position="176"/>
        <end position="210"/>
    </location>
</feature>
<evidence type="ECO:0000313" key="3">
    <source>
        <dbReference type="EMBL" id="KAK4285777.1"/>
    </source>
</evidence>
<feature type="repeat" description="PPR" evidence="2">
    <location>
        <begin position="49"/>
        <end position="79"/>
    </location>
</feature>
<dbReference type="PROSITE" id="PS51375">
    <property type="entry name" value="PPR"/>
    <property type="match status" value="7"/>
</dbReference>
<evidence type="ECO:0000256" key="1">
    <source>
        <dbReference type="ARBA" id="ARBA00022737"/>
    </source>
</evidence>
<dbReference type="InterPro" id="IPR002885">
    <property type="entry name" value="PPR_rpt"/>
</dbReference>
<organism evidence="3 4">
    <name type="scientific">Acacia crassicarpa</name>
    <name type="common">northern wattle</name>
    <dbReference type="NCBI Taxonomy" id="499986"/>
    <lineage>
        <taxon>Eukaryota</taxon>
        <taxon>Viridiplantae</taxon>
        <taxon>Streptophyta</taxon>
        <taxon>Embryophyta</taxon>
        <taxon>Tracheophyta</taxon>
        <taxon>Spermatophyta</taxon>
        <taxon>Magnoliopsida</taxon>
        <taxon>eudicotyledons</taxon>
        <taxon>Gunneridae</taxon>
        <taxon>Pentapetalae</taxon>
        <taxon>rosids</taxon>
        <taxon>fabids</taxon>
        <taxon>Fabales</taxon>
        <taxon>Fabaceae</taxon>
        <taxon>Caesalpinioideae</taxon>
        <taxon>mimosoid clade</taxon>
        <taxon>Acacieae</taxon>
        <taxon>Acacia</taxon>
    </lineage>
</organism>
<proteinExistence type="predicted"/>
<dbReference type="InterPro" id="IPR046848">
    <property type="entry name" value="E_motif"/>
</dbReference>
<gene>
    <name evidence="3" type="ORF">QN277_002427</name>
</gene>
<keyword evidence="1" id="KW-0677">Repeat</keyword>
<evidence type="ECO:0008006" key="5">
    <source>
        <dbReference type="Google" id="ProtNLM"/>
    </source>
</evidence>
<dbReference type="PANTHER" id="PTHR47926">
    <property type="entry name" value="PENTATRICOPEPTIDE REPEAT-CONTAINING PROTEIN"/>
    <property type="match status" value="1"/>
</dbReference>
<dbReference type="FunFam" id="1.25.40.10:FF:000606">
    <property type="entry name" value="Putative pentatricopeptide repeat-containing protein"/>
    <property type="match status" value="1"/>
</dbReference>
<dbReference type="AlphaFoldDB" id="A0AAE1NAG4"/>
<name>A0AAE1NAG4_9FABA</name>
<dbReference type="PANTHER" id="PTHR47926:SF347">
    <property type="entry name" value="PENTATRICOPEPTIDE REPEAT-CONTAINING PROTEIN"/>
    <property type="match status" value="1"/>
</dbReference>
<dbReference type="Pfam" id="PF12854">
    <property type="entry name" value="PPR_1"/>
    <property type="match status" value="2"/>
</dbReference>
<dbReference type="Pfam" id="PF13041">
    <property type="entry name" value="PPR_2"/>
    <property type="match status" value="4"/>
</dbReference>
<dbReference type="SUPFAM" id="SSF48452">
    <property type="entry name" value="TPR-like"/>
    <property type="match status" value="1"/>
</dbReference>
<feature type="repeat" description="PPR" evidence="2">
    <location>
        <begin position="472"/>
        <end position="506"/>
    </location>
</feature>
<feature type="repeat" description="PPR" evidence="2">
    <location>
        <begin position="80"/>
        <end position="115"/>
    </location>
</feature>
<feature type="repeat" description="PPR" evidence="2">
    <location>
        <begin position="309"/>
        <end position="343"/>
    </location>
</feature>
<reference evidence="3" key="1">
    <citation type="submission" date="2023-10" db="EMBL/GenBank/DDBJ databases">
        <title>Chromosome-level genome of the transformable northern wattle, Acacia crassicarpa.</title>
        <authorList>
            <person name="Massaro I."/>
            <person name="Sinha N.R."/>
            <person name="Poethig S."/>
            <person name="Leichty A.R."/>
        </authorList>
    </citation>
    <scope>NUCLEOTIDE SEQUENCE</scope>
    <source>
        <strain evidence="3">Acra3RX</strain>
        <tissue evidence="3">Leaf</tissue>
    </source>
</reference>
<dbReference type="Pfam" id="PF01535">
    <property type="entry name" value="PPR"/>
    <property type="match status" value="6"/>
</dbReference>
<dbReference type="GO" id="GO:0009451">
    <property type="term" value="P:RNA modification"/>
    <property type="evidence" value="ECO:0007669"/>
    <property type="project" value="InterPro"/>
</dbReference>
<comment type="caution">
    <text evidence="3">The sequence shown here is derived from an EMBL/GenBank/DDBJ whole genome shotgun (WGS) entry which is preliminary data.</text>
</comment>
<keyword evidence="4" id="KW-1185">Reference proteome</keyword>
<feature type="repeat" description="PPR" evidence="2">
    <location>
        <begin position="371"/>
        <end position="405"/>
    </location>
</feature>
<dbReference type="Proteomes" id="UP001293593">
    <property type="component" value="Unassembled WGS sequence"/>
</dbReference>
<evidence type="ECO:0000313" key="4">
    <source>
        <dbReference type="Proteomes" id="UP001293593"/>
    </source>
</evidence>
<dbReference type="InterPro" id="IPR046960">
    <property type="entry name" value="PPR_At4g14850-like_plant"/>
</dbReference>
<evidence type="ECO:0000256" key="2">
    <source>
        <dbReference type="PROSITE-ProRule" id="PRU00708"/>
    </source>
</evidence>
<protein>
    <recommendedName>
        <fullName evidence="5">Pentatricopeptide repeat-containing protein</fullName>
    </recommendedName>
</protein>
<dbReference type="Gene3D" id="1.25.40.10">
    <property type="entry name" value="Tetratricopeptide repeat domain"/>
    <property type="match status" value="5"/>
</dbReference>
<dbReference type="InterPro" id="IPR011990">
    <property type="entry name" value="TPR-like_helical_dom_sf"/>
</dbReference>